<keyword evidence="2" id="KW-1185">Reference proteome</keyword>
<proteinExistence type="predicted"/>
<protein>
    <recommendedName>
        <fullName evidence="3">Bacterial Pleckstrin homology domain-containing protein</fullName>
    </recommendedName>
</protein>
<dbReference type="AlphaFoldDB" id="A0A161RSD8"/>
<dbReference type="RefSeq" id="WP_066240362.1">
    <property type="nucleotide sequence ID" value="NZ_LRFC01000017.1"/>
</dbReference>
<evidence type="ECO:0000313" key="1">
    <source>
        <dbReference type="EMBL" id="KZE66845.1"/>
    </source>
</evidence>
<name>A0A161RSD8_9BACL</name>
<organism evidence="1 2">
    <name type="scientific">Fictibacillus phosphorivorans</name>
    <dbReference type="NCBI Taxonomy" id="1221500"/>
    <lineage>
        <taxon>Bacteria</taxon>
        <taxon>Bacillati</taxon>
        <taxon>Bacillota</taxon>
        <taxon>Bacilli</taxon>
        <taxon>Bacillales</taxon>
        <taxon>Fictibacillaceae</taxon>
        <taxon>Fictibacillus</taxon>
    </lineage>
</organism>
<evidence type="ECO:0008006" key="3">
    <source>
        <dbReference type="Google" id="ProtNLM"/>
    </source>
</evidence>
<accession>A0A161RSD8</accession>
<gene>
    <name evidence="1" type="ORF">AWM68_20180</name>
</gene>
<comment type="caution">
    <text evidence="1">The sequence shown here is derived from an EMBL/GenBank/DDBJ whole genome shotgun (WGS) entry which is preliminary data.</text>
</comment>
<evidence type="ECO:0000313" key="2">
    <source>
        <dbReference type="Proteomes" id="UP000076567"/>
    </source>
</evidence>
<dbReference type="Proteomes" id="UP000076567">
    <property type="component" value="Unassembled WGS sequence"/>
</dbReference>
<dbReference type="EMBL" id="LRFC01000017">
    <property type="protein sequence ID" value="KZE66845.1"/>
    <property type="molecule type" value="Genomic_DNA"/>
</dbReference>
<dbReference type="OrthoDB" id="1908357at2"/>
<reference evidence="2" key="1">
    <citation type="submission" date="2016-01" db="EMBL/GenBank/DDBJ databases">
        <title>Draft genome of Chromobacterium sp. F49.</title>
        <authorList>
            <person name="Hong K.W."/>
        </authorList>
    </citation>
    <scope>NUCLEOTIDE SEQUENCE [LARGE SCALE GENOMIC DNA]</scope>
    <source>
        <strain evidence="2">P7IIIA</strain>
    </source>
</reference>
<sequence length="110" mass="12037">MQSTFEFVHGGKTSIKIDNGYLMISRKGFLNKAQGLKDEKGIKIDSITNIQLKKPGIMTGGSIKFGVIGNKDTLLTPGGTEILFSKKEMELALELKKTIETYLKNNTNGA</sequence>